<feature type="compositionally biased region" description="Pro residues" evidence="1">
    <location>
        <begin position="57"/>
        <end position="79"/>
    </location>
</feature>
<feature type="signal peptide" evidence="2">
    <location>
        <begin position="1"/>
        <end position="27"/>
    </location>
</feature>
<proteinExistence type="predicted"/>
<protein>
    <recommendedName>
        <fullName evidence="5">Extensin domain-containing protein</fullName>
    </recommendedName>
</protein>
<dbReference type="HOGENOM" id="CLU_2226928_0_0_1"/>
<sequence length="106" mass="11938">MRNTTFSSKLVHVFTVFLLCHTESVLPSHHEPLSITGLRRELTRVRRSKSPPALHYSPPPRPQSPPPPKMLHIPPPPLSVPHKTSLKHPVSHMPQTGQKNKPKVYG</sequence>
<evidence type="ECO:0000313" key="4">
    <source>
        <dbReference type="Proteomes" id="UP000032141"/>
    </source>
</evidence>
<reference evidence="3" key="2">
    <citation type="submission" date="2015-06" db="UniProtKB">
        <authorList>
            <consortium name="EnsemblPlants"/>
        </authorList>
    </citation>
    <scope>IDENTIFICATION</scope>
</reference>
<reference evidence="3" key="1">
    <citation type="journal article" date="2014" name="Genome Biol.">
        <title>Transcriptome and methylome profiling reveals relics of genome dominance in the mesopolyploid Brassica oleracea.</title>
        <authorList>
            <person name="Parkin I.A."/>
            <person name="Koh C."/>
            <person name="Tang H."/>
            <person name="Robinson S.J."/>
            <person name="Kagale S."/>
            <person name="Clarke W.E."/>
            <person name="Town C.D."/>
            <person name="Nixon J."/>
            <person name="Krishnakumar V."/>
            <person name="Bidwell S.L."/>
            <person name="Denoeud F."/>
            <person name="Belcram H."/>
            <person name="Links M.G."/>
            <person name="Just J."/>
            <person name="Clarke C."/>
            <person name="Bender T."/>
            <person name="Huebert T."/>
            <person name="Mason A.S."/>
            <person name="Pires J.C."/>
            <person name="Barker G."/>
            <person name="Moore J."/>
            <person name="Walley P.G."/>
            <person name="Manoli S."/>
            <person name="Batley J."/>
            <person name="Edwards D."/>
            <person name="Nelson M.N."/>
            <person name="Wang X."/>
            <person name="Paterson A.H."/>
            <person name="King G."/>
            <person name="Bancroft I."/>
            <person name="Chalhoub B."/>
            <person name="Sharpe A.G."/>
        </authorList>
    </citation>
    <scope>NUCLEOTIDE SEQUENCE [LARGE SCALE GENOMIC DNA]</scope>
    <source>
        <strain evidence="3">cv. TO1000</strain>
    </source>
</reference>
<dbReference type="AlphaFoldDB" id="A0A0D2ZT33"/>
<evidence type="ECO:0000256" key="1">
    <source>
        <dbReference type="SAM" id="MobiDB-lite"/>
    </source>
</evidence>
<feature type="region of interest" description="Disordered" evidence="1">
    <location>
        <begin position="38"/>
        <end position="106"/>
    </location>
</feature>
<name>A0A0D2ZT33_BRAOL</name>
<dbReference type="Gramene" id="Bo01030s010.1">
    <property type="protein sequence ID" value="Bo01030s010.1"/>
    <property type="gene ID" value="Bo01030s010"/>
</dbReference>
<feature type="chain" id="PRO_5002268020" description="Extensin domain-containing protein" evidence="2">
    <location>
        <begin position="28"/>
        <end position="106"/>
    </location>
</feature>
<evidence type="ECO:0008006" key="5">
    <source>
        <dbReference type="Google" id="ProtNLM"/>
    </source>
</evidence>
<dbReference type="Proteomes" id="UP000032141">
    <property type="component" value="Unassembled WGS sequence"/>
</dbReference>
<keyword evidence="4" id="KW-1185">Reference proteome</keyword>
<dbReference type="EnsemblPlants" id="Bo01030s010.1">
    <property type="protein sequence ID" value="Bo01030s010.1"/>
    <property type="gene ID" value="Bo01030s010"/>
</dbReference>
<accession>A0A0D2ZT33</accession>
<evidence type="ECO:0000256" key="2">
    <source>
        <dbReference type="SAM" id="SignalP"/>
    </source>
</evidence>
<organism evidence="3 4">
    <name type="scientific">Brassica oleracea var. oleracea</name>
    <dbReference type="NCBI Taxonomy" id="109376"/>
    <lineage>
        <taxon>Eukaryota</taxon>
        <taxon>Viridiplantae</taxon>
        <taxon>Streptophyta</taxon>
        <taxon>Embryophyta</taxon>
        <taxon>Tracheophyta</taxon>
        <taxon>Spermatophyta</taxon>
        <taxon>Magnoliopsida</taxon>
        <taxon>eudicotyledons</taxon>
        <taxon>Gunneridae</taxon>
        <taxon>Pentapetalae</taxon>
        <taxon>rosids</taxon>
        <taxon>malvids</taxon>
        <taxon>Brassicales</taxon>
        <taxon>Brassicaceae</taxon>
        <taxon>Brassiceae</taxon>
        <taxon>Brassica</taxon>
    </lineage>
</organism>
<keyword evidence="2" id="KW-0732">Signal</keyword>
<evidence type="ECO:0000313" key="3">
    <source>
        <dbReference type="EnsemblPlants" id="Bo01030s010.1"/>
    </source>
</evidence>